<dbReference type="AlphaFoldDB" id="A0A150LH31"/>
<organism evidence="1 2">
    <name type="scientific">Heyndrickxia sporothermodurans</name>
    <dbReference type="NCBI Taxonomy" id="46224"/>
    <lineage>
        <taxon>Bacteria</taxon>
        <taxon>Bacillati</taxon>
        <taxon>Bacillota</taxon>
        <taxon>Bacilli</taxon>
        <taxon>Bacillales</taxon>
        <taxon>Bacillaceae</taxon>
        <taxon>Heyndrickxia</taxon>
    </lineage>
</organism>
<reference evidence="1 2" key="1">
    <citation type="submission" date="2016-01" db="EMBL/GenBank/DDBJ databases">
        <title>Genome Sequences of Twelve Sporeforming Bacillus Species Isolated from Foods.</title>
        <authorList>
            <person name="Berendsen E.M."/>
            <person name="Wells-Bennik M.H."/>
            <person name="Krawcyk A.O."/>
            <person name="De Jong A."/>
            <person name="Holsappel S."/>
            <person name="Eijlander R.T."/>
            <person name="Kuipers O.P."/>
        </authorList>
    </citation>
    <scope>NUCLEOTIDE SEQUENCE [LARGE SCALE GENOMIC DNA]</scope>
    <source>
        <strain evidence="1 2">B4102</strain>
    </source>
</reference>
<evidence type="ECO:0000313" key="2">
    <source>
        <dbReference type="Proteomes" id="UP000075666"/>
    </source>
</evidence>
<name>A0A150LH31_9BACI</name>
<dbReference type="STRING" id="46224.B4102_2089"/>
<dbReference type="PATRIC" id="fig|46224.3.peg.1348"/>
<keyword evidence="2" id="KW-1185">Reference proteome</keyword>
<comment type="caution">
    <text evidence="1">The sequence shown here is derived from an EMBL/GenBank/DDBJ whole genome shotgun (WGS) entry which is preliminary data.</text>
</comment>
<gene>
    <name evidence="1" type="ORF">B4102_2089</name>
</gene>
<proteinExistence type="predicted"/>
<dbReference type="Proteomes" id="UP000075666">
    <property type="component" value="Unassembled WGS sequence"/>
</dbReference>
<dbReference type="EMBL" id="LQYN01000002">
    <property type="protein sequence ID" value="KYD11703.1"/>
    <property type="molecule type" value="Genomic_DNA"/>
</dbReference>
<protein>
    <submittedName>
        <fullName evidence="1">Uncharacterized protein</fullName>
    </submittedName>
</protein>
<sequence length="40" mass="4711">MDKSSSIDDLFFLLPHLRKYLVINVAVEKDYNKNVKDVSR</sequence>
<evidence type="ECO:0000313" key="1">
    <source>
        <dbReference type="EMBL" id="KYD11703.1"/>
    </source>
</evidence>
<accession>A0A150LH31</accession>